<name>A0A8D5FUL0_9BACT</name>
<dbReference type="Proteomes" id="UP000826725">
    <property type="component" value="Chromosome"/>
</dbReference>
<dbReference type="AlphaFoldDB" id="A0A8D5FUL0"/>
<organism evidence="1 2">
    <name type="scientific">Desulfomarina profundi</name>
    <dbReference type="NCBI Taxonomy" id="2772557"/>
    <lineage>
        <taxon>Bacteria</taxon>
        <taxon>Pseudomonadati</taxon>
        <taxon>Thermodesulfobacteriota</taxon>
        <taxon>Desulfobulbia</taxon>
        <taxon>Desulfobulbales</taxon>
        <taxon>Desulfobulbaceae</taxon>
        <taxon>Desulfomarina</taxon>
    </lineage>
</organism>
<dbReference type="KEGG" id="dbk:DGMP_23390"/>
<protein>
    <recommendedName>
        <fullName evidence="3">Carboxypeptidase regulatory-like domain-containing protein</fullName>
    </recommendedName>
</protein>
<evidence type="ECO:0008006" key="3">
    <source>
        <dbReference type="Google" id="ProtNLM"/>
    </source>
</evidence>
<proteinExistence type="predicted"/>
<accession>A0A8D5FUL0</accession>
<keyword evidence="2" id="KW-1185">Reference proteome</keyword>
<evidence type="ECO:0000313" key="1">
    <source>
        <dbReference type="EMBL" id="BCL61646.1"/>
    </source>
</evidence>
<sequence length="615" mass="68059">MNYIFKGRLQGRICEQCLEPLAGLKVRLYRAGKGQNVTALASVAPKETFSILTDQDVRGKQNNLLAETVMDGQGNFVFDLGEEEKYAGEAFEVDVYCETVPGRQPGKIKYPPVQFSITILQPQWRDWENGLIAAWDYTVPSRFWCGIRARFGAWVICGIVTVCETQIPVQGVRVRAFDVDWLQDDELGTALTDGAGKFRIDYGTEDFKETPLSPWINWEMIGGPDLYFKIETPSGTLLQGESPARGRNVDRENAGPCFCVQLCLKDVPEQVPTDHTYPLFTKVGSYRITTDFTASGLTQSGNYAFTDTLSLRGILPDGGDSLAMEYRFRFGRYSGGTLGSLEDVDSGMIVPTVIGQIEFWRFNGLLGVWEIDSEDYWINNPGATHNIPVKPGGWIEVPRENDIGLPPAPGAGKFVPNSWLIKLNSRKLVDEFFDLTSSPSQHAGDAVPPGKKPETHTFALTFEARTVGSTIVSDTNTLDKIIISNLHYKYNLHPGWAPATPTRRAVCMLDIKEMVDHGSGCGTLSNDLGALFTVYHPFAEQVSVYFEGNPPLPPSFAPVLAGGEAVSGSIGHHFDISALLPCAYIIWLRVDLNLTRGWGRISDYRIWDHIAFCTA</sequence>
<dbReference type="EMBL" id="AP024086">
    <property type="protein sequence ID" value="BCL61646.1"/>
    <property type="molecule type" value="Genomic_DNA"/>
</dbReference>
<evidence type="ECO:0000313" key="2">
    <source>
        <dbReference type="Proteomes" id="UP000826725"/>
    </source>
</evidence>
<reference evidence="1" key="1">
    <citation type="submission" date="2020-09" db="EMBL/GenBank/DDBJ databases">
        <title>Desulfogranum mesoprofundum gen. nov., sp. nov., a novel mesophilic, sulfate-reducing chemolithoautotroph isolated from a deep-sea hydrothermal vent chimney in the Suiyo Seamount.</title>
        <authorList>
            <person name="Hashimoto Y."/>
            <person name="Nakagawa S."/>
        </authorList>
    </citation>
    <scope>NUCLEOTIDE SEQUENCE</scope>
    <source>
        <strain evidence="1">KT2</strain>
    </source>
</reference>
<gene>
    <name evidence="1" type="ORF">DGMP_23390</name>
</gene>